<evidence type="ECO:0000313" key="2">
    <source>
        <dbReference type="Proteomes" id="UP000000557"/>
    </source>
</evidence>
<name>Q7NCC4_GLOVI</name>
<dbReference type="InterPro" id="IPR051082">
    <property type="entry name" value="Pentapeptide-BTB/POZ_domain"/>
</dbReference>
<dbReference type="SUPFAM" id="SSF141571">
    <property type="entry name" value="Pentapeptide repeat-like"/>
    <property type="match status" value="1"/>
</dbReference>
<dbReference type="EMBL" id="BA000045">
    <property type="protein sequence ID" value="BAC90996.1"/>
    <property type="molecule type" value="Genomic_DNA"/>
</dbReference>
<dbReference type="Gene3D" id="2.160.20.80">
    <property type="entry name" value="E3 ubiquitin-protein ligase SopA"/>
    <property type="match status" value="1"/>
</dbReference>
<dbReference type="HOGENOM" id="CLU_1238749_0_0_3"/>
<sequence>MPMLVNPHVLWHDWMRFSIVCERCHRRLLFSQWSGGGGEEWPQIKKVECRLEARFGVQRAERCELCGRPFAAVRRPVRSMGAGELLARYRRGQRSFLKVALVGDDLSTAALDGARMFEANLSGSRLVGTGLRSAVLTGASLVGADFAAARLQRADLSGAELVGANLSGTDLQGAKLIGGDLRGASLYWANLEGAQLRGALLDDASLRGARLRGATLPDGRLLD</sequence>
<reference evidence="1 2" key="1">
    <citation type="journal article" date="2003" name="DNA Res.">
        <title>Complete genome structure of Gloeobacter violaceus PCC 7421, a cyanobacterium that lacks thylakoids.</title>
        <authorList>
            <person name="Nakamura Y."/>
            <person name="Kaneko T."/>
            <person name="Sato S."/>
            <person name="Mimuro M."/>
            <person name="Miyashita H."/>
            <person name="Tsuchiya T."/>
            <person name="Sasamoto S."/>
            <person name="Watanabe A."/>
            <person name="Kawashima K."/>
            <person name="Kishida Y."/>
            <person name="Kiyokawa C."/>
            <person name="Kohara M."/>
            <person name="Matsumoto M."/>
            <person name="Matsuno A."/>
            <person name="Nakazaki N."/>
            <person name="Shimpo S."/>
            <person name="Takeuchi C."/>
            <person name="Yamada M."/>
            <person name="Tabata S."/>
        </authorList>
    </citation>
    <scope>NUCLEOTIDE SEQUENCE [LARGE SCALE GENOMIC DNA]</scope>
    <source>
        <strain evidence="2">ATCC 29082 / PCC 7421</strain>
    </source>
</reference>
<dbReference type="eggNOG" id="COG1357">
    <property type="taxonomic scope" value="Bacteria"/>
</dbReference>
<dbReference type="PANTHER" id="PTHR14136:SF17">
    <property type="entry name" value="BTB_POZ DOMAIN-CONTAINING PROTEIN KCTD9"/>
    <property type="match status" value="1"/>
</dbReference>
<dbReference type="KEGG" id="gvi:gll3055"/>
<organism evidence="1 2">
    <name type="scientific">Gloeobacter violaceus (strain ATCC 29082 / PCC 7421)</name>
    <dbReference type="NCBI Taxonomy" id="251221"/>
    <lineage>
        <taxon>Bacteria</taxon>
        <taxon>Bacillati</taxon>
        <taxon>Cyanobacteriota</taxon>
        <taxon>Cyanophyceae</taxon>
        <taxon>Gloeobacterales</taxon>
        <taxon>Gloeobacteraceae</taxon>
        <taxon>Gloeobacter</taxon>
    </lineage>
</organism>
<accession>Q7NCC4</accession>
<dbReference type="Proteomes" id="UP000000557">
    <property type="component" value="Chromosome"/>
</dbReference>
<keyword evidence="2" id="KW-1185">Reference proteome</keyword>
<dbReference type="PATRIC" id="fig|251221.4.peg.3084"/>
<dbReference type="InterPro" id="IPR001646">
    <property type="entry name" value="5peptide_repeat"/>
</dbReference>
<dbReference type="PANTHER" id="PTHR14136">
    <property type="entry name" value="BTB_POZ DOMAIN-CONTAINING PROTEIN KCTD9"/>
    <property type="match status" value="1"/>
</dbReference>
<dbReference type="EnsemblBacteria" id="BAC90996">
    <property type="protein sequence ID" value="BAC90996"/>
    <property type="gene ID" value="BAC90996"/>
</dbReference>
<proteinExistence type="predicted"/>
<dbReference type="STRING" id="251221.gene:10760560"/>
<gene>
    <name evidence="1" type="ordered locus">gll3055</name>
</gene>
<reference evidence="1 2" key="2">
    <citation type="journal article" date="2003" name="DNA Res.">
        <title>Complete genome structure of Gloeobacter violaceus PCC 7421, a cyanobacterium that lacks thylakoids (supplement).</title>
        <authorList>
            <person name="Nakamura Y."/>
            <person name="Kaneko T."/>
            <person name="Sato S."/>
            <person name="Mimuro M."/>
            <person name="Miyashita H."/>
            <person name="Tsuchiya T."/>
            <person name="Sasamoto S."/>
            <person name="Watanabe A."/>
            <person name="Kawashima K."/>
            <person name="Kishida Y."/>
            <person name="Kiyokawa C."/>
            <person name="Kohara M."/>
            <person name="Matsumoto M."/>
            <person name="Matsuno A."/>
            <person name="Nakazaki N."/>
            <person name="Shimpo S."/>
            <person name="Takeuchi C."/>
            <person name="Yamada M."/>
            <person name="Tabata S."/>
        </authorList>
    </citation>
    <scope>NUCLEOTIDE SEQUENCE [LARGE SCALE GENOMIC DNA]</scope>
    <source>
        <strain evidence="2">ATCC 29082 / PCC 7421</strain>
    </source>
</reference>
<dbReference type="PhylomeDB" id="Q7NCC4"/>
<dbReference type="AlphaFoldDB" id="Q7NCC4"/>
<dbReference type="Pfam" id="PF00805">
    <property type="entry name" value="Pentapeptide"/>
    <property type="match status" value="1"/>
</dbReference>
<dbReference type="InParanoid" id="Q7NCC4"/>
<protein>
    <submittedName>
        <fullName evidence="1">Gll3055 protein</fullName>
    </submittedName>
</protein>
<dbReference type="OrthoDB" id="422057at2"/>
<evidence type="ECO:0000313" key="1">
    <source>
        <dbReference type="EMBL" id="BAC90996.1"/>
    </source>
</evidence>